<dbReference type="Gene3D" id="1.10.45.10">
    <property type="entry name" value="Vanillyl-alcohol Oxidase, Chain A, domain 4"/>
    <property type="match status" value="1"/>
</dbReference>
<evidence type="ECO:0000256" key="3">
    <source>
        <dbReference type="ARBA" id="ARBA00012385"/>
    </source>
</evidence>
<evidence type="ECO:0000256" key="4">
    <source>
        <dbReference type="ARBA" id="ARBA00022630"/>
    </source>
</evidence>
<dbReference type="KEGG" id="tps:THAPSDRAFT_33895"/>
<feature type="binding site" evidence="7">
    <location>
        <position position="437"/>
    </location>
    <ligand>
        <name>substrate</name>
    </ligand>
</feature>
<gene>
    <name evidence="12" type="ORF">THAPSDRAFT_33895</name>
</gene>
<reference evidence="12 13" key="1">
    <citation type="journal article" date="2004" name="Science">
        <title>The genome of the diatom Thalassiosira pseudonana: ecology, evolution, and metabolism.</title>
        <authorList>
            <person name="Armbrust E.V."/>
            <person name="Berges J.A."/>
            <person name="Bowler C."/>
            <person name="Green B.R."/>
            <person name="Martinez D."/>
            <person name="Putnam N.H."/>
            <person name="Zhou S."/>
            <person name="Allen A.E."/>
            <person name="Apt K.E."/>
            <person name="Bechner M."/>
            <person name="Brzezinski M.A."/>
            <person name="Chaal B.K."/>
            <person name="Chiovitti A."/>
            <person name="Davis A.K."/>
            <person name="Demarest M.S."/>
            <person name="Detter J.C."/>
            <person name="Glavina T."/>
            <person name="Goodstein D."/>
            <person name="Hadi M.Z."/>
            <person name="Hellsten U."/>
            <person name="Hildebrand M."/>
            <person name="Jenkins B.D."/>
            <person name="Jurka J."/>
            <person name="Kapitonov V.V."/>
            <person name="Kroger N."/>
            <person name="Lau W.W."/>
            <person name="Lane T.W."/>
            <person name="Larimer F.W."/>
            <person name="Lippmeier J.C."/>
            <person name="Lucas S."/>
            <person name="Medina M."/>
            <person name="Montsant A."/>
            <person name="Obornik M."/>
            <person name="Parker M.S."/>
            <person name="Palenik B."/>
            <person name="Pazour G.J."/>
            <person name="Richardson P.M."/>
            <person name="Rynearson T.A."/>
            <person name="Saito M.A."/>
            <person name="Schwartz D.C."/>
            <person name="Thamatrakoln K."/>
            <person name="Valentin K."/>
            <person name="Vardi A."/>
            <person name="Wilkerson F.P."/>
            <person name="Rokhsar D.S."/>
        </authorList>
    </citation>
    <scope>NUCLEOTIDE SEQUENCE [LARGE SCALE GENOMIC DNA]</scope>
    <source>
        <strain evidence="12 13">CCMP1335</strain>
    </source>
</reference>
<comment type="cofactor">
    <cofactor evidence="8 10">
        <name>FAD</name>
        <dbReference type="ChEBI" id="CHEBI:57692"/>
    </cofactor>
</comment>
<keyword evidence="4 10" id="KW-0285">Flavoprotein</keyword>
<dbReference type="Gene3D" id="3.30.70.3450">
    <property type="match status" value="1"/>
</dbReference>
<keyword evidence="13" id="KW-1185">Reference proteome</keyword>
<keyword evidence="10" id="KW-0808">Transferase</keyword>
<reference evidence="12 13" key="2">
    <citation type="journal article" date="2008" name="Nature">
        <title>The Phaeodactylum genome reveals the evolutionary history of diatom genomes.</title>
        <authorList>
            <person name="Bowler C."/>
            <person name="Allen A.E."/>
            <person name="Badger J.H."/>
            <person name="Grimwood J."/>
            <person name="Jabbari K."/>
            <person name="Kuo A."/>
            <person name="Maheswari U."/>
            <person name="Martens C."/>
            <person name="Maumus F."/>
            <person name="Otillar R.P."/>
            <person name="Rayko E."/>
            <person name="Salamov A."/>
            <person name="Vandepoele K."/>
            <person name="Beszteri B."/>
            <person name="Gruber A."/>
            <person name="Heijde M."/>
            <person name="Katinka M."/>
            <person name="Mock T."/>
            <person name="Valentin K."/>
            <person name="Verret F."/>
            <person name="Berges J.A."/>
            <person name="Brownlee C."/>
            <person name="Cadoret J.P."/>
            <person name="Chiovitti A."/>
            <person name="Choi C.J."/>
            <person name="Coesel S."/>
            <person name="De Martino A."/>
            <person name="Detter J.C."/>
            <person name="Durkin C."/>
            <person name="Falciatore A."/>
            <person name="Fournet J."/>
            <person name="Haruta M."/>
            <person name="Huysman M.J."/>
            <person name="Jenkins B.D."/>
            <person name="Jiroutova K."/>
            <person name="Jorgensen R.E."/>
            <person name="Joubert Y."/>
            <person name="Kaplan A."/>
            <person name="Kroger N."/>
            <person name="Kroth P.G."/>
            <person name="La Roche J."/>
            <person name="Lindquist E."/>
            <person name="Lommer M."/>
            <person name="Martin-Jezequel V."/>
            <person name="Lopez P.J."/>
            <person name="Lucas S."/>
            <person name="Mangogna M."/>
            <person name="McGinnis K."/>
            <person name="Medlin L.K."/>
            <person name="Montsant A."/>
            <person name="Oudot-Le Secq M.P."/>
            <person name="Napoli C."/>
            <person name="Obornik M."/>
            <person name="Parker M.S."/>
            <person name="Petit J.L."/>
            <person name="Porcel B.M."/>
            <person name="Poulsen N."/>
            <person name="Robison M."/>
            <person name="Rychlewski L."/>
            <person name="Rynearson T.A."/>
            <person name="Schmutz J."/>
            <person name="Shapiro H."/>
            <person name="Siaut M."/>
            <person name="Stanley M."/>
            <person name="Sussman M.R."/>
            <person name="Taylor A.R."/>
            <person name="Vardi A."/>
            <person name="von Dassow P."/>
            <person name="Vyverman W."/>
            <person name="Willis A."/>
            <person name="Wyrwicz L.S."/>
            <person name="Rokhsar D.S."/>
            <person name="Weissenbach J."/>
            <person name="Armbrust E.V."/>
            <person name="Green B.R."/>
            <person name="Van de Peer Y."/>
            <person name="Grigoriev I.V."/>
        </authorList>
    </citation>
    <scope>NUCLEOTIDE SEQUENCE [LARGE SCALE GENOMIC DNA]</scope>
    <source>
        <strain evidence="12 13">CCMP1335</strain>
    </source>
</reference>
<dbReference type="SUPFAM" id="SSF55103">
    <property type="entry name" value="FAD-linked oxidases, C-terminal domain"/>
    <property type="match status" value="1"/>
</dbReference>
<feature type="binding site" evidence="8">
    <location>
        <begin position="232"/>
        <end position="235"/>
    </location>
    <ligand>
        <name>FAD</name>
        <dbReference type="ChEBI" id="CHEBI:57692"/>
    </ligand>
</feature>
<dbReference type="Gene3D" id="3.30.43.10">
    <property type="entry name" value="Uridine Diphospho-n-acetylenolpyruvylglucosamine Reductase, domain 2"/>
    <property type="match status" value="1"/>
</dbReference>
<comment type="pathway">
    <text evidence="1 10">Glycerolipid metabolism; ether lipid biosynthesis.</text>
</comment>
<keyword evidence="5 8" id="KW-0274">FAD</keyword>
<keyword evidence="10" id="KW-0444">Lipid biosynthesis</keyword>
<feature type="site" description="Important for enzyme activity" evidence="9">
    <location>
        <position position="342"/>
    </location>
</feature>
<accession>B8BZ23</accession>
<dbReference type="InterPro" id="IPR016164">
    <property type="entry name" value="FAD-linked_Oxase-like_C"/>
</dbReference>
<dbReference type="GO" id="GO:0071949">
    <property type="term" value="F:FAD binding"/>
    <property type="evidence" value="ECO:0007669"/>
    <property type="project" value="InterPro"/>
</dbReference>
<evidence type="ECO:0000256" key="1">
    <source>
        <dbReference type="ARBA" id="ARBA00004670"/>
    </source>
</evidence>
<dbReference type="Gene3D" id="3.30.465.10">
    <property type="match status" value="1"/>
</dbReference>
<comment type="function">
    <text evidence="10">Catalyzes the exchange of an acyl for a long-chain alkyl group and the formation of the ether bond in the biosynthesis of ether phospholipids.</text>
</comment>
<comment type="subcellular location">
    <subcellularLocation>
        <location evidence="10">Peroxisome</location>
    </subcellularLocation>
</comment>
<dbReference type="Gene3D" id="3.30.160.650">
    <property type="match status" value="1"/>
</dbReference>
<dbReference type="HOGENOM" id="CLU_017779_2_2_1"/>
<comment type="similarity">
    <text evidence="2 10">Belongs to the FAD-binding oxidoreductase/transferase type 4 family.</text>
</comment>
<dbReference type="RefSeq" id="XP_002289735.1">
    <property type="nucleotide sequence ID" value="XM_002289699.1"/>
</dbReference>
<proteinExistence type="inferred from homology"/>
<dbReference type="InterPro" id="IPR025650">
    <property type="entry name" value="Alkyl-DHAP_Synthase"/>
</dbReference>
<dbReference type="PANTHER" id="PTHR46568:SF1">
    <property type="entry name" value="ALKYLDIHYDROXYACETONEPHOSPHATE SYNTHASE, PEROXISOMAL"/>
    <property type="match status" value="1"/>
</dbReference>
<evidence type="ECO:0000256" key="9">
    <source>
        <dbReference type="PIRSR" id="PIRSR625650-4"/>
    </source>
</evidence>
<dbReference type="EC" id="2.5.1.26" evidence="3 10"/>
<dbReference type="STRING" id="35128.B8BZ23"/>
<evidence type="ECO:0000256" key="5">
    <source>
        <dbReference type="ARBA" id="ARBA00022827"/>
    </source>
</evidence>
<dbReference type="Pfam" id="PF02913">
    <property type="entry name" value="FAD-oxidase_C"/>
    <property type="match status" value="1"/>
</dbReference>
<dbReference type="InterPro" id="IPR036318">
    <property type="entry name" value="FAD-bd_PCMH-like_sf"/>
</dbReference>
<feature type="binding site" evidence="8">
    <location>
        <begin position="290"/>
        <end position="296"/>
    </location>
    <ligand>
        <name>FAD</name>
        <dbReference type="ChEBI" id="CHEBI:57692"/>
    </ligand>
</feature>
<dbReference type="PANTHER" id="PTHR46568">
    <property type="entry name" value="ALKYLDIHYDROXYACETONEPHOSPHATE SYNTHASE, PEROXISOMAL"/>
    <property type="match status" value="1"/>
</dbReference>
<dbReference type="Gene3D" id="3.30.300.330">
    <property type="match status" value="1"/>
</dbReference>
<dbReference type="PROSITE" id="PS51387">
    <property type="entry name" value="FAD_PCMH"/>
    <property type="match status" value="1"/>
</dbReference>
<dbReference type="Proteomes" id="UP000001449">
    <property type="component" value="Chromosome 4"/>
</dbReference>
<dbReference type="Pfam" id="PF01565">
    <property type="entry name" value="FAD_binding_4"/>
    <property type="match status" value="1"/>
</dbReference>
<dbReference type="EMBL" id="CM000641">
    <property type="protein sequence ID" value="EED93272.1"/>
    <property type="molecule type" value="Genomic_DNA"/>
</dbReference>
<comment type="subunit">
    <text evidence="10">Homodimer.</text>
</comment>
<dbReference type="InterPro" id="IPR016167">
    <property type="entry name" value="FAD-bd_PCMH_sub1"/>
</dbReference>
<dbReference type="InterPro" id="IPR004113">
    <property type="entry name" value="FAD-bd_oxidored_4_C"/>
</dbReference>
<dbReference type="OMA" id="VDVLDWC"/>
<feature type="domain" description="FAD-binding PCMH-type" evidence="11">
    <location>
        <begin position="116"/>
        <end position="306"/>
    </location>
</feature>
<evidence type="ECO:0000256" key="7">
    <source>
        <dbReference type="PIRSR" id="PIRSR625650-2"/>
    </source>
</evidence>
<dbReference type="eggNOG" id="KOG1233">
    <property type="taxonomic scope" value="Eukaryota"/>
</dbReference>
<evidence type="ECO:0000259" key="11">
    <source>
        <dbReference type="PROSITE" id="PS51387"/>
    </source>
</evidence>
<dbReference type="InParanoid" id="B8BZ23"/>
<feature type="binding site" evidence="8">
    <location>
        <begin position="219"/>
        <end position="225"/>
    </location>
    <ligand>
        <name>FAD</name>
        <dbReference type="ChEBI" id="CHEBI:57692"/>
    </ligand>
</feature>
<dbReference type="SUPFAM" id="SSF56176">
    <property type="entry name" value="FAD-binding/transporter-associated domain-like"/>
    <property type="match status" value="1"/>
</dbReference>
<organism evidence="12 13">
    <name type="scientific">Thalassiosira pseudonana</name>
    <name type="common">Marine diatom</name>
    <name type="synonym">Cyclotella nana</name>
    <dbReference type="NCBI Taxonomy" id="35128"/>
    <lineage>
        <taxon>Eukaryota</taxon>
        <taxon>Sar</taxon>
        <taxon>Stramenopiles</taxon>
        <taxon>Ochrophyta</taxon>
        <taxon>Bacillariophyta</taxon>
        <taxon>Coscinodiscophyceae</taxon>
        <taxon>Thalassiosirophycidae</taxon>
        <taxon>Thalassiosirales</taxon>
        <taxon>Thalassiosiraceae</taxon>
        <taxon>Thalassiosira</taxon>
    </lineage>
</organism>
<dbReference type="AlphaFoldDB" id="B8BZ23"/>
<dbReference type="InterPro" id="IPR016169">
    <property type="entry name" value="FAD-bd_PCMH_sub2"/>
</dbReference>
<keyword evidence="10" id="KW-0443">Lipid metabolism</keyword>
<dbReference type="InterPro" id="IPR006094">
    <property type="entry name" value="Oxid_FAD_bind_N"/>
</dbReference>
<dbReference type="PaxDb" id="35128-Thaps33895"/>
<sequence length="589" mass="64992">WGYRDSYFVLNVSSKGSKDVTMKGSRYSISGKRLPRLAPFVEEELNVKINPSDLTFPTCENLILPVPDLTKEDVSKLLVVLGSDGKRLSAKTTDRARHGTGHTQEDMFDLRSGNASIRHPDVVVWPRDESELQDLVSLASSNDWCLIPFGGGTNVTHSTRCPERWIDPRPMISVDMKLMSRVLWINEEDGLAHVEAGITGLQLVQHMAKLGFTIGHEPDSYEFSTLGGWIATKASGMKQNKYGNIEDIVKEVTVIGGNGTIMSQKHAMDKVSFGRVSSGVDLKSLMLGSEGCFGIIASAVIKIWPIAESTLHESVLLSDFDAGVRFIKDVSKLRIMKPASVRLLDNDQFRLGQALKEEPSRYEAICTFASKQIGYYSGKLSESSVVCATIMFEGSHAEVQLQKHALREIASSHGGVLAGSRVGKAGYDLTFAIAYLRDFALNYGILGESFETFVPWSRLRRVVEATKRKIYNEHKQRALPGVPFVCCRVTQLYDEGVCVYFYLCMNIVGVPEPSRVFAEIETCARQEILNNGGSLSHHHGVGKLRSSFVDQVHSQGYIKSIVAVKKALDPNNVFGARNGAFSQLNDDAT</sequence>
<evidence type="ECO:0000256" key="10">
    <source>
        <dbReference type="RuleBase" id="RU363113"/>
    </source>
</evidence>
<evidence type="ECO:0000256" key="2">
    <source>
        <dbReference type="ARBA" id="ARBA00008000"/>
    </source>
</evidence>
<comment type="catalytic activity">
    <reaction evidence="10">
        <text>a long chain fatty alcohol + a 1-acylglycerone 3-phosphate = a 1-O-alkylglycerone 3-phosphate + a long-chain fatty acid + H(+)</text>
        <dbReference type="Rhea" id="RHEA:36171"/>
        <dbReference type="ChEBI" id="CHEBI:15378"/>
        <dbReference type="ChEBI" id="CHEBI:17135"/>
        <dbReference type="ChEBI" id="CHEBI:57534"/>
        <dbReference type="ChEBI" id="CHEBI:57560"/>
        <dbReference type="ChEBI" id="CHEBI:73315"/>
        <dbReference type="EC" id="2.5.1.26"/>
    </reaction>
</comment>
<evidence type="ECO:0000256" key="8">
    <source>
        <dbReference type="PIRSR" id="PIRSR625650-3"/>
    </source>
</evidence>
<feature type="active site" description="Proton donor/acceptor" evidence="6">
    <location>
        <position position="500"/>
    </location>
</feature>
<dbReference type="GO" id="GO:0005777">
    <property type="term" value="C:peroxisome"/>
    <property type="evidence" value="ECO:0007669"/>
    <property type="project" value="UniProtKB-SubCell"/>
</dbReference>
<protein>
    <recommendedName>
        <fullName evidence="3 10">Alkylglycerone-phosphate synthase</fullName>
        <shortName evidence="10">Alkyl-DHAP synthase</shortName>
        <ecNumber evidence="3 10">2.5.1.26</ecNumber>
    </recommendedName>
</protein>
<evidence type="ECO:0000256" key="6">
    <source>
        <dbReference type="PIRSR" id="PIRSR625650-1"/>
    </source>
</evidence>
<dbReference type="GO" id="GO:0008609">
    <property type="term" value="F:alkylglycerone-phosphate synthase activity"/>
    <property type="evidence" value="ECO:0007669"/>
    <property type="project" value="UniProtKB-EC"/>
</dbReference>
<evidence type="ECO:0000313" key="13">
    <source>
        <dbReference type="Proteomes" id="UP000001449"/>
    </source>
</evidence>
<keyword evidence="10" id="KW-0576">Peroxisome</keyword>
<dbReference type="InterPro" id="IPR016166">
    <property type="entry name" value="FAD-bd_PCMH"/>
</dbReference>
<name>B8BZ23_THAPS</name>
<feature type="non-terminal residue" evidence="12">
    <location>
        <position position="1"/>
    </location>
</feature>
<dbReference type="GO" id="GO:0008610">
    <property type="term" value="P:lipid biosynthetic process"/>
    <property type="evidence" value="ECO:0007669"/>
    <property type="project" value="InterPro"/>
</dbReference>
<dbReference type="InterPro" id="IPR016171">
    <property type="entry name" value="Vanillyl_alc_oxidase_C-sub2"/>
</dbReference>
<dbReference type="GeneID" id="7447907"/>
<evidence type="ECO:0000313" key="12">
    <source>
        <dbReference type="EMBL" id="EED93272.1"/>
    </source>
</evidence>